<gene>
    <name evidence="1" type="ORF">Patl1_34035</name>
</gene>
<comment type="caution">
    <text evidence="1">The sequence shown here is derived from an EMBL/GenBank/DDBJ whole genome shotgun (WGS) entry which is preliminary data.</text>
</comment>
<proteinExistence type="predicted"/>
<protein>
    <submittedName>
        <fullName evidence="1">Uncharacterized protein</fullName>
    </submittedName>
</protein>
<dbReference type="Proteomes" id="UP001164250">
    <property type="component" value="Chromosome 15"/>
</dbReference>
<evidence type="ECO:0000313" key="1">
    <source>
        <dbReference type="EMBL" id="KAJ0076129.1"/>
    </source>
</evidence>
<reference evidence="2" key="1">
    <citation type="journal article" date="2023" name="G3 (Bethesda)">
        <title>Genome assembly and association tests identify interacting loci associated with vigor, precocity, and sex in interspecific pistachio rootstocks.</title>
        <authorList>
            <person name="Palmer W."/>
            <person name="Jacygrad E."/>
            <person name="Sagayaradj S."/>
            <person name="Cavanaugh K."/>
            <person name="Han R."/>
            <person name="Bertier L."/>
            <person name="Beede B."/>
            <person name="Kafkas S."/>
            <person name="Golino D."/>
            <person name="Preece J."/>
            <person name="Michelmore R."/>
        </authorList>
    </citation>
    <scope>NUCLEOTIDE SEQUENCE [LARGE SCALE GENOMIC DNA]</scope>
</reference>
<sequence>MQIPNKTLKSSLSFTCNSQVMKSALRCFHSPKHLLPLLKPTHSLSREFPQFSRQSHSVHPRLCSEPDSSHPPKTHNPHAVWSIYDPVTAGLVTKKTVEGSEEAREAEPVPVPESSVGDDLERETVCGKLRSQSSGDLEKPHMKTKGSLGFGDIMGNKKKGKGNSVSWVSADCGHTEGQWWGMCRSCESVGTMKRFSEGDSGNGRVVEPQKPEQVQPKRLRDVNKGISQLNRRIPLQAVNI</sequence>
<name>A0ACC0ZTN5_9ROSI</name>
<evidence type="ECO:0000313" key="2">
    <source>
        <dbReference type="Proteomes" id="UP001164250"/>
    </source>
</evidence>
<keyword evidence="2" id="KW-1185">Reference proteome</keyword>
<dbReference type="EMBL" id="CM047910">
    <property type="protein sequence ID" value="KAJ0076129.1"/>
    <property type="molecule type" value="Genomic_DNA"/>
</dbReference>
<organism evidence="1 2">
    <name type="scientific">Pistacia atlantica</name>
    <dbReference type="NCBI Taxonomy" id="434234"/>
    <lineage>
        <taxon>Eukaryota</taxon>
        <taxon>Viridiplantae</taxon>
        <taxon>Streptophyta</taxon>
        <taxon>Embryophyta</taxon>
        <taxon>Tracheophyta</taxon>
        <taxon>Spermatophyta</taxon>
        <taxon>Magnoliopsida</taxon>
        <taxon>eudicotyledons</taxon>
        <taxon>Gunneridae</taxon>
        <taxon>Pentapetalae</taxon>
        <taxon>rosids</taxon>
        <taxon>malvids</taxon>
        <taxon>Sapindales</taxon>
        <taxon>Anacardiaceae</taxon>
        <taxon>Pistacia</taxon>
    </lineage>
</organism>
<accession>A0ACC0ZTN5</accession>